<proteinExistence type="predicted"/>
<comment type="caution">
    <text evidence="2">The sequence shown here is derived from an EMBL/GenBank/DDBJ whole genome shotgun (WGS) entry which is preliminary data.</text>
</comment>
<gene>
    <name evidence="2" type="ORF">F2Q68_00022528</name>
</gene>
<dbReference type="InterPro" id="IPR035897">
    <property type="entry name" value="Toll_tir_struct_dom_sf"/>
</dbReference>
<protein>
    <recommendedName>
        <fullName evidence="1">TIR domain-containing protein</fullName>
    </recommendedName>
</protein>
<dbReference type="InterPro" id="IPR000157">
    <property type="entry name" value="TIR_dom"/>
</dbReference>
<dbReference type="AlphaFoldDB" id="A0A8S9FS81"/>
<reference evidence="2" key="1">
    <citation type="submission" date="2019-12" db="EMBL/GenBank/DDBJ databases">
        <title>Genome sequencing and annotation of Brassica cretica.</title>
        <authorList>
            <person name="Studholme D.J."/>
            <person name="Sarris P.F."/>
        </authorList>
    </citation>
    <scope>NUCLEOTIDE SEQUENCE</scope>
    <source>
        <strain evidence="2">PFS-001/15</strain>
        <tissue evidence="2">Leaf</tissue>
    </source>
</reference>
<dbReference type="EMBL" id="QGKW02002228">
    <property type="protein sequence ID" value="KAF2535991.1"/>
    <property type="molecule type" value="Genomic_DNA"/>
</dbReference>
<evidence type="ECO:0000313" key="2">
    <source>
        <dbReference type="EMBL" id="KAF2535991.1"/>
    </source>
</evidence>
<organism evidence="2 3">
    <name type="scientific">Brassica cretica</name>
    <name type="common">Mustard</name>
    <dbReference type="NCBI Taxonomy" id="69181"/>
    <lineage>
        <taxon>Eukaryota</taxon>
        <taxon>Viridiplantae</taxon>
        <taxon>Streptophyta</taxon>
        <taxon>Embryophyta</taxon>
        <taxon>Tracheophyta</taxon>
        <taxon>Spermatophyta</taxon>
        <taxon>Magnoliopsida</taxon>
        <taxon>eudicotyledons</taxon>
        <taxon>Gunneridae</taxon>
        <taxon>Pentapetalae</taxon>
        <taxon>rosids</taxon>
        <taxon>malvids</taxon>
        <taxon>Brassicales</taxon>
        <taxon>Brassicaceae</taxon>
        <taxon>Brassiceae</taxon>
        <taxon>Brassica</taxon>
    </lineage>
</organism>
<dbReference type="GO" id="GO:0007165">
    <property type="term" value="P:signal transduction"/>
    <property type="evidence" value="ECO:0007669"/>
    <property type="project" value="InterPro"/>
</dbReference>
<dbReference type="Pfam" id="PF01582">
    <property type="entry name" value="TIR"/>
    <property type="match status" value="1"/>
</dbReference>
<evidence type="ECO:0000313" key="3">
    <source>
        <dbReference type="Proteomes" id="UP000712281"/>
    </source>
</evidence>
<dbReference type="SUPFAM" id="SSF52200">
    <property type="entry name" value="Toll/Interleukin receptor TIR domain"/>
    <property type="match status" value="1"/>
</dbReference>
<feature type="domain" description="TIR" evidence="1">
    <location>
        <begin position="17"/>
        <end position="142"/>
    </location>
</feature>
<name>A0A8S9FS81_BRACR</name>
<sequence>MEFMKPKAARVMPPMMSEYRHSVNIICEESVQYNIVSHLCAALRREGISVFVDSCGSQETKPFSVEQNQAVTDGARVSVVVISSKAESYGPWVVKFLKVIKRRRNSDHAVVPVFYGVDPLTQVYGWSHGRLEAEKLTSHQSR</sequence>
<dbReference type="Proteomes" id="UP000712281">
    <property type="component" value="Unassembled WGS sequence"/>
</dbReference>
<dbReference type="Gene3D" id="3.40.50.10140">
    <property type="entry name" value="Toll/interleukin-1 receptor homology (TIR) domain"/>
    <property type="match status" value="1"/>
</dbReference>
<evidence type="ECO:0000259" key="1">
    <source>
        <dbReference type="PROSITE" id="PS50104"/>
    </source>
</evidence>
<dbReference type="PROSITE" id="PS50104">
    <property type="entry name" value="TIR"/>
    <property type="match status" value="1"/>
</dbReference>
<accession>A0A8S9FS81</accession>